<dbReference type="Gene3D" id="2.40.10.10">
    <property type="entry name" value="Trypsin-like serine proteases"/>
    <property type="match status" value="1"/>
</dbReference>
<feature type="region of interest" description="Disordered" evidence="1">
    <location>
        <begin position="63"/>
        <end position="91"/>
    </location>
</feature>
<accession>A0AAI8YLS0</accession>
<dbReference type="InterPro" id="IPR009003">
    <property type="entry name" value="Peptidase_S1_PA"/>
</dbReference>
<dbReference type="EMBL" id="CAUWAG010000018">
    <property type="protein sequence ID" value="CAJ2511942.1"/>
    <property type="molecule type" value="Genomic_DNA"/>
</dbReference>
<comment type="caution">
    <text evidence="2">The sequence shown here is derived from an EMBL/GenBank/DDBJ whole genome shotgun (WGS) entry which is preliminary data.</text>
</comment>
<dbReference type="SUPFAM" id="SSF50494">
    <property type="entry name" value="Trypsin-like serine proteases"/>
    <property type="match status" value="1"/>
</dbReference>
<name>A0AAI8YLS0_9PEZI</name>
<evidence type="ECO:0000313" key="3">
    <source>
        <dbReference type="Proteomes" id="UP001295740"/>
    </source>
</evidence>
<reference evidence="2" key="1">
    <citation type="submission" date="2023-10" db="EMBL/GenBank/DDBJ databases">
        <authorList>
            <person name="Hackl T."/>
        </authorList>
    </citation>
    <scope>NUCLEOTIDE SEQUENCE</scope>
</reference>
<organism evidence="2 3">
    <name type="scientific">Anthostomella pinea</name>
    <dbReference type="NCBI Taxonomy" id="933095"/>
    <lineage>
        <taxon>Eukaryota</taxon>
        <taxon>Fungi</taxon>
        <taxon>Dikarya</taxon>
        <taxon>Ascomycota</taxon>
        <taxon>Pezizomycotina</taxon>
        <taxon>Sordariomycetes</taxon>
        <taxon>Xylariomycetidae</taxon>
        <taxon>Xylariales</taxon>
        <taxon>Xylariaceae</taxon>
        <taxon>Anthostomella</taxon>
    </lineage>
</organism>
<proteinExistence type="predicted"/>
<dbReference type="InterPro" id="IPR043504">
    <property type="entry name" value="Peptidase_S1_PA_chymotrypsin"/>
</dbReference>
<dbReference type="AlphaFoldDB" id="A0AAI8YLS0"/>
<dbReference type="Proteomes" id="UP001295740">
    <property type="component" value="Unassembled WGS sequence"/>
</dbReference>
<evidence type="ECO:0000256" key="1">
    <source>
        <dbReference type="SAM" id="MobiDB-lite"/>
    </source>
</evidence>
<evidence type="ECO:0000313" key="2">
    <source>
        <dbReference type="EMBL" id="CAJ2511942.1"/>
    </source>
</evidence>
<protein>
    <submittedName>
        <fullName evidence="2">Uu.00g075670.m01.CDS01</fullName>
    </submittedName>
</protein>
<keyword evidence="3" id="KW-1185">Reference proteome</keyword>
<gene>
    <name evidence="2" type="ORF">KHLLAP_LOCUS12410</name>
</gene>
<sequence length="285" mass="31664">MREKIQDTFDGVRELRRSGIQSDLEEAAKQGPSLILVLPDGTKKEVSSEAIKKVVDKVDKNKDHLGVNIVDKNPHNKNKPNPAGPSRRDPEDYIIDPWNSGYPYSACGRFHIKRSCSMTLIGRRLALTAMHCGTTGKVYPSFYDKKVKGRSTKVVAAYHDERYTPNVDGWELFDWVILVLDWNIGDNFGYMGVAANVKTEWVGDPAFRNVAYPFEIMEQKRPDAYGAPGSSGSSLWFEDEDKNAIVVSVVSSLNVTAKTVNVAGHVGPSELAERALYAATEWPAE</sequence>